<proteinExistence type="predicted"/>
<feature type="transmembrane region" description="Helical" evidence="1">
    <location>
        <begin position="145"/>
        <end position="167"/>
    </location>
</feature>
<keyword evidence="1" id="KW-0812">Transmembrane</keyword>
<dbReference type="PANTHER" id="PTHR36694">
    <property type="entry name" value="PASIFLORA 1, ISOFORM A-RELATED"/>
    <property type="match status" value="1"/>
</dbReference>
<evidence type="ECO:0000313" key="2">
    <source>
        <dbReference type="EMBL" id="CAL8118483.1"/>
    </source>
</evidence>
<reference evidence="2 3" key="1">
    <citation type="submission" date="2024-08" db="EMBL/GenBank/DDBJ databases">
        <authorList>
            <person name="Cucini C."/>
            <person name="Frati F."/>
        </authorList>
    </citation>
    <scope>NUCLEOTIDE SEQUENCE [LARGE SCALE GENOMIC DNA]</scope>
</reference>
<sequence>MTPKPCCCISTRTGAVIVGFVDIIFSVLAMVSVVLKFNTLVYIKNIENSTLKEKSVRQLLLDHPGVRDQTEDPEKLFLFLNRLLIFLMVICGISLVTSLFLIHGVIKDRLCGIKAYLVFYTSLLTLSFVSTSFNINQYTGMTGYFYGFQLVMYFLHLYFLYVVYVSYVEVRDKLMRTTVSGKRVGTRV</sequence>
<protein>
    <submittedName>
        <fullName evidence="2">Uncharacterized protein</fullName>
    </submittedName>
</protein>
<evidence type="ECO:0000256" key="1">
    <source>
        <dbReference type="SAM" id="Phobius"/>
    </source>
</evidence>
<organism evidence="2 3">
    <name type="scientific">Orchesella dallaii</name>
    <dbReference type="NCBI Taxonomy" id="48710"/>
    <lineage>
        <taxon>Eukaryota</taxon>
        <taxon>Metazoa</taxon>
        <taxon>Ecdysozoa</taxon>
        <taxon>Arthropoda</taxon>
        <taxon>Hexapoda</taxon>
        <taxon>Collembola</taxon>
        <taxon>Entomobryomorpha</taxon>
        <taxon>Entomobryoidea</taxon>
        <taxon>Orchesellidae</taxon>
        <taxon>Orchesellinae</taxon>
        <taxon>Orchesella</taxon>
    </lineage>
</organism>
<feature type="transmembrane region" description="Helical" evidence="1">
    <location>
        <begin position="12"/>
        <end position="35"/>
    </location>
</feature>
<comment type="caution">
    <text evidence="2">The sequence shown here is derived from an EMBL/GenBank/DDBJ whole genome shotgun (WGS) entry which is preliminary data.</text>
</comment>
<keyword evidence="1" id="KW-1133">Transmembrane helix</keyword>
<dbReference type="Proteomes" id="UP001642540">
    <property type="component" value="Unassembled WGS sequence"/>
</dbReference>
<keyword evidence="3" id="KW-1185">Reference proteome</keyword>
<gene>
    <name evidence="2" type="ORF">ODALV1_LOCUS18154</name>
</gene>
<dbReference type="EMBL" id="CAXLJM020000057">
    <property type="protein sequence ID" value="CAL8118483.1"/>
    <property type="molecule type" value="Genomic_DNA"/>
</dbReference>
<evidence type="ECO:0000313" key="3">
    <source>
        <dbReference type="Proteomes" id="UP001642540"/>
    </source>
</evidence>
<feature type="transmembrane region" description="Helical" evidence="1">
    <location>
        <begin position="83"/>
        <end position="103"/>
    </location>
</feature>
<feature type="transmembrane region" description="Helical" evidence="1">
    <location>
        <begin position="115"/>
        <end position="133"/>
    </location>
</feature>
<keyword evidence="1" id="KW-0472">Membrane</keyword>
<accession>A0ABP1R3K8</accession>
<dbReference type="PANTHER" id="PTHR36694:SF11">
    <property type="entry name" value="LP21121P-RELATED"/>
    <property type="match status" value="1"/>
</dbReference>
<name>A0ABP1R3K8_9HEXA</name>